<dbReference type="AlphaFoldDB" id="R0M1K8"/>
<protein>
    <submittedName>
        <fullName evidence="1">GPI ethanolamine phosphate transferase 3</fullName>
    </submittedName>
</protein>
<reference evidence="1 2" key="1">
    <citation type="journal article" date="2013" name="BMC Genomics">
        <title>Comparative genomics of parasitic silkworm microsporidia reveal an association between genome expansion and host adaptation.</title>
        <authorList>
            <person name="Pan G."/>
            <person name="Xu J."/>
            <person name="Li T."/>
            <person name="Xia Q."/>
            <person name="Liu S.L."/>
            <person name="Zhang G."/>
            <person name="Li S."/>
            <person name="Li C."/>
            <person name="Liu H."/>
            <person name="Yang L."/>
            <person name="Liu T."/>
            <person name="Zhang X."/>
            <person name="Wu Z."/>
            <person name="Fan W."/>
            <person name="Dang X."/>
            <person name="Xiang H."/>
            <person name="Tao M."/>
            <person name="Li Y."/>
            <person name="Hu J."/>
            <person name="Li Z."/>
            <person name="Lin L."/>
            <person name="Luo J."/>
            <person name="Geng L."/>
            <person name="Wang L."/>
            <person name="Long M."/>
            <person name="Wan Y."/>
            <person name="He N."/>
            <person name="Zhang Z."/>
            <person name="Lu C."/>
            <person name="Keeling P.J."/>
            <person name="Wang J."/>
            <person name="Xiang Z."/>
            <person name="Zhou Z."/>
        </authorList>
    </citation>
    <scope>NUCLEOTIDE SEQUENCE [LARGE SCALE GENOMIC DNA]</scope>
    <source>
        <strain evidence="2">CQ1 / CVCC 102059</strain>
    </source>
</reference>
<organism evidence="1 2">
    <name type="scientific">Nosema bombycis (strain CQ1 / CVCC 102059)</name>
    <name type="common">Microsporidian parasite</name>
    <name type="synonym">Pebrine of silkworm</name>
    <dbReference type="NCBI Taxonomy" id="578461"/>
    <lineage>
        <taxon>Eukaryota</taxon>
        <taxon>Fungi</taxon>
        <taxon>Fungi incertae sedis</taxon>
        <taxon>Microsporidia</taxon>
        <taxon>Nosematidae</taxon>
        <taxon>Nosema</taxon>
    </lineage>
</organism>
<dbReference type="GO" id="GO:0005789">
    <property type="term" value="C:endoplasmic reticulum membrane"/>
    <property type="evidence" value="ECO:0007669"/>
    <property type="project" value="TreeGrafter"/>
</dbReference>
<dbReference type="InterPro" id="IPR039524">
    <property type="entry name" value="PIGO/GPI13"/>
</dbReference>
<sequence>MSLILKCLSLGIIYFFLTGLFKKPSFTLERNFKPTPNEDPYKKLIYIVLDALRFDYTILSKENNYYNNKMKYYYEILRKANSFHSLSVCGIPTSTTCRITGLLTGSPSNFLEGTKTFLNSKILIDNLIEQVFKRMPVSFYGDGTWLSLFPYLKENSETFDPYTK</sequence>
<dbReference type="GO" id="GO:0006506">
    <property type="term" value="P:GPI anchor biosynthetic process"/>
    <property type="evidence" value="ECO:0007669"/>
    <property type="project" value="InterPro"/>
</dbReference>
<dbReference type="OrthoDB" id="272139at2759"/>
<evidence type="ECO:0000313" key="1">
    <source>
        <dbReference type="EMBL" id="EOB11879.1"/>
    </source>
</evidence>
<keyword evidence="2" id="KW-1185">Reference proteome</keyword>
<name>R0M1K8_NOSB1</name>
<evidence type="ECO:0000313" key="2">
    <source>
        <dbReference type="Proteomes" id="UP000016927"/>
    </source>
</evidence>
<dbReference type="PANTHER" id="PTHR23071">
    <property type="entry name" value="PHOSPHATIDYLINOSITOL GLYCAN"/>
    <property type="match status" value="1"/>
</dbReference>
<dbReference type="EMBL" id="KB909603">
    <property type="protein sequence ID" value="EOB11879.1"/>
    <property type="molecule type" value="Genomic_DNA"/>
</dbReference>
<dbReference type="Proteomes" id="UP000016927">
    <property type="component" value="Unassembled WGS sequence"/>
</dbReference>
<accession>R0M1K8</accession>
<dbReference type="STRING" id="578461.R0M1K8"/>
<dbReference type="PANTHER" id="PTHR23071:SF1">
    <property type="entry name" value="GPI ETHANOLAMINE PHOSPHATE TRANSFERASE 3"/>
    <property type="match status" value="1"/>
</dbReference>
<proteinExistence type="predicted"/>
<dbReference type="HOGENOM" id="CLU_1619525_0_0_1"/>
<gene>
    <name evidence="1" type="primary">GPI13</name>
    <name evidence="1" type="ORF">NBO_696g0001</name>
</gene>
<keyword evidence="1" id="KW-0808">Transferase</keyword>
<dbReference type="VEuPathDB" id="MicrosporidiaDB:NBO_696g0001"/>
<dbReference type="GO" id="GO:0051377">
    <property type="term" value="F:mannose-ethanolamine phosphotransferase activity"/>
    <property type="evidence" value="ECO:0007669"/>
    <property type="project" value="TreeGrafter"/>
</dbReference>